<organism evidence="1 2">
    <name type="scientific">Phascolarctobacterium succinatutens</name>
    <dbReference type="NCBI Taxonomy" id="626940"/>
    <lineage>
        <taxon>Bacteria</taxon>
        <taxon>Bacillati</taxon>
        <taxon>Bacillota</taxon>
        <taxon>Negativicutes</taxon>
        <taxon>Acidaminococcales</taxon>
        <taxon>Acidaminococcaceae</taxon>
        <taxon>Phascolarctobacterium</taxon>
    </lineage>
</organism>
<gene>
    <name evidence="1" type="ORF">BHW43_06690</name>
</gene>
<protein>
    <submittedName>
        <fullName evidence="1">Uncharacterized protein</fullName>
    </submittedName>
</protein>
<dbReference type="Proteomes" id="UP000186777">
    <property type="component" value="Unassembled WGS sequence"/>
</dbReference>
<name>A0A1Q6R577_9FIRM</name>
<evidence type="ECO:0000313" key="2">
    <source>
        <dbReference type="Proteomes" id="UP000186777"/>
    </source>
</evidence>
<comment type="caution">
    <text evidence="1">The sequence shown here is derived from an EMBL/GenBank/DDBJ whole genome shotgun (WGS) entry which is preliminary data.</text>
</comment>
<dbReference type="AlphaFoldDB" id="A0A1Q6R577"/>
<evidence type="ECO:0000313" key="1">
    <source>
        <dbReference type="EMBL" id="OLA37507.1"/>
    </source>
</evidence>
<dbReference type="EMBL" id="MNTG01000030">
    <property type="protein sequence ID" value="OLA37507.1"/>
    <property type="molecule type" value="Genomic_DNA"/>
</dbReference>
<reference evidence="1 2" key="1">
    <citation type="journal article" date="2016" name="Nat. Biotechnol.">
        <title>Measurement of bacterial replication rates in microbial communities.</title>
        <authorList>
            <person name="Brown C.T."/>
            <person name="Olm M.R."/>
            <person name="Thomas B.C."/>
            <person name="Banfield J.F."/>
        </authorList>
    </citation>
    <scope>NUCLEOTIDE SEQUENCE [LARGE SCALE GENOMIC DNA]</scope>
    <source>
        <strain evidence="1">46_33</strain>
    </source>
</reference>
<accession>A0A1Q6R577</accession>
<sequence>MNKEKYMSKEEYLSWLKIGILAGEADKAAETTKDKTWHRKLKCVATYCQNIIEERIAYLDQKQLASLKRRRKQADLKLCTSVPVRARDGEPNITVETEDLYDLLDLALKACMCCEQGKYVKDCRWRKVFHRIEVEPIRTAPKEGECEFRLDNELYFLTPQEYRIEMAKTAKENGADEKDIHITTAL</sequence>
<dbReference type="STRING" id="626940.BHW43_06690"/>
<proteinExistence type="predicted"/>